<dbReference type="OrthoDB" id="9813051at2"/>
<feature type="transmembrane region" description="Helical" evidence="1">
    <location>
        <begin position="12"/>
        <end position="36"/>
    </location>
</feature>
<keyword evidence="1" id="KW-0472">Membrane</keyword>
<sequence>MIGNYKLKDVFNYGVVLLFSFTFATFITINSSWIYLINVFWLKLNIKHQVSEIILMKNFYKMIIFIQNPLSDKLSLQKYNLSDNALLHFQNVKSLVVVNNVILLITSIILIVLLCNVNFRRNIWRLMEFIKTSWVIIGICFLMVIADFNDIFIYFHEILFRNKDWVFNPKNDPIINVLPDQYFFLCFAVWFLIVIVILALFYLIGRRQMKRANL</sequence>
<comment type="caution">
    <text evidence="2">The sequence shown here is derived from an EMBL/GenBank/DDBJ whole genome shotgun (WGS) entry which is preliminary data.</text>
</comment>
<keyword evidence="3" id="KW-1185">Reference proteome</keyword>
<feature type="transmembrane region" description="Helical" evidence="1">
    <location>
        <begin position="95"/>
        <end position="114"/>
    </location>
</feature>
<feature type="transmembrane region" description="Helical" evidence="1">
    <location>
        <begin position="182"/>
        <end position="204"/>
    </location>
</feature>
<keyword evidence="1" id="KW-1133">Transmembrane helix</keyword>
<proteinExistence type="predicted"/>
<evidence type="ECO:0000256" key="1">
    <source>
        <dbReference type="SAM" id="Phobius"/>
    </source>
</evidence>
<dbReference type="NCBIfam" id="TIGR01906">
    <property type="entry name" value="integ_TIGR01906"/>
    <property type="match status" value="1"/>
</dbReference>
<organism evidence="2 3">
    <name type="scientific">Fructilactobacillus lindneri DSM 20690 = JCM 11027</name>
    <dbReference type="NCBI Taxonomy" id="1122148"/>
    <lineage>
        <taxon>Bacteria</taxon>
        <taxon>Bacillati</taxon>
        <taxon>Bacillota</taxon>
        <taxon>Bacilli</taxon>
        <taxon>Lactobacillales</taxon>
        <taxon>Lactobacillaceae</taxon>
        <taxon>Fructilactobacillus</taxon>
    </lineage>
</organism>
<reference evidence="2 3" key="1">
    <citation type="journal article" date="2015" name="Genome Announc.">
        <title>Expanding the biotechnology potential of lactobacilli through comparative genomics of 213 strains and associated genera.</title>
        <authorList>
            <person name="Sun Z."/>
            <person name="Harris H.M."/>
            <person name="McCann A."/>
            <person name="Guo C."/>
            <person name="Argimon S."/>
            <person name="Zhang W."/>
            <person name="Yang X."/>
            <person name="Jeffery I.B."/>
            <person name="Cooney J.C."/>
            <person name="Kagawa T.F."/>
            <person name="Liu W."/>
            <person name="Song Y."/>
            <person name="Salvetti E."/>
            <person name="Wrobel A."/>
            <person name="Rasinkangas P."/>
            <person name="Parkhill J."/>
            <person name="Rea M.C."/>
            <person name="O'Sullivan O."/>
            <person name="Ritari J."/>
            <person name="Douillard F.P."/>
            <person name="Paul Ross R."/>
            <person name="Yang R."/>
            <person name="Briner A.E."/>
            <person name="Felis G.E."/>
            <person name="de Vos W.M."/>
            <person name="Barrangou R."/>
            <person name="Klaenhammer T.R."/>
            <person name="Caufield P.W."/>
            <person name="Cui Y."/>
            <person name="Zhang H."/>
            <person name="O'Toole P.W."/>
        </authorList>
    </citation>
    <scope>NUCLEOTIDE SEQUENCE [LARGE SCALE GENOMIC DNA]</scope>
    <source>
        <strain evidence="2 3">DSM 20690</strain>
    </source>
</reference>
<dbReference type="Proteomes" id="UP000051565">
    <property type="component" value="Unassembled WGS sequence"/>
</dbReference>
<dbReference type="AlphaFoldDB" id="A0A0R2JPW6"/>
<dbReference type="PATRIC" id="fig|1122148.6.peg.562"/>
<dbReference type="Pfam" id="PF07314">
    <property type="entry name" value="Lit"/>
    <property type="match status" value="1"/>
</dbReference>
<dbReference type="RefSeq" id="WP_054646285.1">
    <property type="nucleotide sequence ID" value="NZ_FUXS01000001.1"/>
</dbReference>
<keyword evidence="1" id="KW-0812">Transmembrane</keyword>
<evidence type="ECO:0000313" key="3">
    <source>
        <dbReference type="Proteomes" id="UP000051565"/>
    </source>
</evidence>
<accession>A0A0R2JPW6</accession>
<feature type="transmembrane region" description="Helical" evidence="1">
    <location>
        <begin position="134"/>
        <end position="155"/>
    </location>
</feature>
<dbReference type="STRING" id="53444.AYR59_06210"/>
<name>A0A0R2JPW6_9LACO</name>
<gene>
    <name evidence="2" type="ORF">IV52_GL000543</name>
</gene>
<dbReference type="GeneID" id="61250432"/>
<dbReference type="EMBL" id="JQBT01000032">
    <property type="protein sequence ID" value="KRN79137.1"/>
    <property type="molecule type" value="Genomic_DNA"/>
</dbReference>
<protein>
    <recommendedName>
        <fullName evidence="4">Integral membrane protein</fullName>
    </recommendedName>
</protein>
<dbReference type="InterPro" id="IPR010178">
    <property type="entry name" value="Lit"/>
</dbReference>
<evidence type="ECO:0008006" key="4">
    <source>
        <dbReference type="Google" id="ProtNLM"/>
    </source>
</evidence>
<evidence type="ECO:0000313" key="2">
    <source>
        <dbReference type="EMBL" id="KRN79137.1"/>
    </source>
</evidence>